<evidence type="ECO:0000256" key="5">
    <source>
        <dbReference type="ARBA" id="ARBA00022777"/>
    </source>
</evidence>
<evidence type="ECO:0000256" key="3">
    <source>
        <dbReference type="ARBA" id="ARBA00022679"/>
    </source>
</evidence>
<reference evidence="10" key="1">
    <citation type="journal article" date="2023" name="Mol. Phylogenet. Evol.">
        <title>Genome-scale phylogeny and comparative genomics of the fungal order Sordariales.</title>
        <authorList>
            <person name="Hensen N."/>
            <person name="Bonometti L."/>
            <person name="Westerberg I."/>
            <person name="Brannstrom I.O."/>
            <person name="Guillou S."/>
            <person name="Cros-Aarteil S."/>
            <person name="Calhoun S."/>
            <person name="Haridas S."/>
            <person name="Kuo A."/>
            <person name="Mondo S."/>
            <person name="Pangilinan J."/>
            <person name="Riley R."/>
            <person name="LaButti K."/>
            <person name="Andreopoulos B."/>
            <person name="Lipzen A."/>
            <person name="Chen C."/>
            <person name="Yan M."/>
            <person name="Daum C."/>
            <person name="Ng V."/>
            <person name="Clum A."/>
            <person name="Steindorff A."/>
            <person name="Ohm R.A."/>
            <person name="Martin F."/>
            <person name="Silar P."/>
            <person name="Natvig D.O."/>
            <person name="Lalanne C."/>
            <person name="Gautier V."/>
            <person name="Ament-Velasquez S.L."/>
            <person name="Kruys A."/>
            <person name="Hutchinson M.I."/>
            <person name="Powell A.J."/>
            <person name="Barry K."/>
            <person name="Miller A.N."/>
            <person name="Grigoriev I.V."/>
            <person name="Debuchy R."/>
            <person name="Gladieux P."/>
            <person name="Hiltunen Thoren M."/>
            <person name="Johannesson H."/>
        </authorList>
    </citation>
    <scope>NUCLEOTIDE SEQUENCE</scope>
    <source>
        <strain evidence="10">CBS 141.50</strain>
    </source>
</reference>
<evidence type="ECO:0000256" key="4">
    <source>
        <dbReference type="ARBA" id="ARBA00022741"/>
    </source>
</evidence>
<comment type="caution">
    <text evidence="10">The sequence shown here is derived from an EMBL/GenBank/DDBJ whole genome shotgun (WGS) entry which is preliminary data.</text>
</comment>
<name>A0AAN6V6D5_9PEZI</name>
<gene>
    <name evidence="10" type="ORF">C8A04DRAFT_10449</name>
</gene>
<dbReference type="PROSITE" id="PS00108">
    <property type="entry name" value="PROTEIN_KINASE_ST"/>
    <property type="match status" value="1"/>
</dbReference>
<comment type="catalytic activity">
    <reaction evidence="7">
        <text>L-threonyl-[protein] + ATP = O-phospho-L-threonyl-[protein] + ADP + H(+)</text>
        <dbReference type="Rhea" id="RHEA:46608"/>
        <dbReference type="Rhea" id="RHEA-COMP:11060"/>
        <dbReference type="Rhea" id="RHEA-COMP:11605"/>
        <dbReference type="ChEBI" id="CHEBI:15378"/>
        <dbReference type="ChEBI" id="CHEBI:30013"/>
        <dbReference type="ChEBI" id="CHEBI:30616"/>
        <dbReference type="ChEBI" id="CHEBI:61977"/>
        <dbReference type="ChEBI" id="CHEBI:456216"/>
        <dbReference type="EC" id="2.7.11.1"/>
    </reaction>
</comment>
<dbReference type="EC" id="2.7.11.1" evidence="1"/>
<dbReference type="GO" id="GO:0000245">
    <property type="term" value="P:spliceosomal complex assembly"/>
    <property type="evidence" value="ECO:0007669"/>
    <property type="project" value="TreeGrafter"/>
</dbReference>
<evidence type="ECO:0000256" key="6">
    <source>
        <dbReference type="ARBA" id="ARBA00022840"/>
    </source>
</evidence>
<dbReference type="EMBL" id="MU853567">
    <property type="protein sequence ID" value="KAK4145600.1"/>
    <property type="molecule type" value="Genomic_DNA"/>
</dbReference>
<evidence type="ECO:0000256" key="8">
    <source>
        <dbReference type="ARBA" id="ARBA00048679"/>
    </source>
</evidence>
<dbReference type="AlphaFoldDB" id="A0AAN6V6D5"/>
<dbReference type="PROSITE" id="PS50011">
    <property type="entry name" value="PROTEIN_KINASE_DOM"/>
    <property type="match status" value="1"/>
</dbReference>
<dbReference type="Gene3D" id="1.10.510.10">
    <property type="entry name" value="Transferase(Phosphotransferase) domain 1"/>
    <property type="match status" value="1"/>
</dbReference>
<dbReference type="SMART" id="SM00220">
    <property type="entry name" value="S_TKc"/>
    <property type="match status" value="1"/>
</dbReference>
<dbReference type="PANTHER" id="PTHR47634:SF9">
    <property type="entry name" value="PROTEIN KINASE DOMAIN-CONTAINING PROTEIN-RELATED"/>
    <property type="match status" value="1"/>
</dbReference>
<dbReference type="InterPro" id="IPR051334">
    <property type="entry name" value="SRPK"/>
</dbReference>
<keyword evidence="11" id="KW-1185">Reference proteome</keyword>
<feature type="domain" description="Protein kinase" evidence="9">
    <location>
        <begin position="51"/>
        <end position="403"/>
    </location>
</feature>
<evidence type="ECO:0000313" key="10">
    <source>
        <dbReference type="EMBL" id="KAK4145600.1"/>
    </source>
</evidence>
<dbReference type="Proteomes" id="UP001302676">
    <property type="component" value="Unassembled WGS sequence"/>
</dbReference>
<evidence type="ECO:0000256" key="7">
    <source>
        <dbReference type="ARBA" id="ARBA00047899"/>
    </source>
</evidence>
<dbReference type="GO" id="GO:0005524">
    <property type="term" value="F:ATP binding"/>
    <property type="evidence" value="ECO:0007669"/>
    <property type="project" value="UniProtKB-KW"/>
</dbReference>
<keyword evidence="2" id="KW-0723">Serine/threonine-protein kinase</keyword>
<proteinExistence type="predicted"/>
<dbReference type="RefSeq" id="XP_062638971.1">
    <property type="nucleotide sequence ID" value="XM_062776584.1"/>
</dbReference>
<evidence type="ECO:0000313" key="11">
    <source>
        <dbReference type="Proteomes" id="UP001302676"/>
    </source>
</evidence>
<dbReference type="Pfam" id="PF00069">
    <property type="entry name" value="Pkinase"/>
    <property type="match status" value="1"/>
</dbReference>
<dbReference type="SUPFAM" id="SSF56112">
    <property type="entry name" value="Protein kinase-like (PK-like)"/>
    <property type="match status" value="1"/>
</dbReference>
<dbReference type="InterPro" id="IPR011009">
    <property type="entry name" value="Kinase-like_dom_sf"/>
</dbReference>
<organism evidence="10 11">
    <name type="scientific">Dichotomopilus funicola</name>
    <dbReference type="NCBI Taxonomy" id="1934379"/>
    <lineage>
        <taxon>Eukaryota</taxon>
        <taxon>Fungi</taxon>
        <taxon>Dikarya</taxon>
        <taxon>Ascomycota</taxon>
        <taxon>Pezizomycotina</taxon>
        <taxon>Sordariomycetes</taxon>
        <taxon>Sordariomycetidae</taxon>
        <taxon>Sordariales</taxon>
        <taxon>Chaetomiaceae</taxon>
        <taxon>Dichotomopilus</taxon>
    </lineage>
</organism>
<dbReference type="GO" id="GO:0004674">
    <property type="term" value="F:protein serine/threonine kinase activity"/>
    <property type="evidence" value="ECO:0007669"/>
    <property type="project" value="UniProtKB-KW"/>
</dbReference>
<dbReference type="Gene3D" id="3.30.200.20">
    <property type="entry name" value="Phosphorylase Kinase, domain 1"/>
    <property type="match status" value="1"/>
</dbReference>
<dbReference type="InterPro" id="IPR000719">
    <property type="entry name" value="Prot_kinase_dom"/>
</dbReference>
<comment type="catalytic activity">
    <reaction evidence="8">
        <text>L-seryl-[protein] + ATP = O-phospho-L-seryl-[protein] + ADP + H(+)</text>
        <dbReference type="Rhea" id="RHEA:17989"/>
        <dbReference type="Rhea" id="RHEA-COMP:9863"/>
        <dbReference type="Rhea" id="RHEA-COMP:11604"/>
        <dbReference type="ChEBI" id="CHEBI:15378"/>
        <dbReference type="ChEBI" id="CHEBI:29999"/>
        <dbReference type="ChEBI" id="CHEBI:30616"/>
        <dbReference type="ChEBI" id="CHEBI:83421"/>
        <dbReference type="ChEBI" id="CHEBI:456216"/>
        <dbReference type="EC" id="2.7.11.1"/>
    </reaction>
</comment>
<evidence type="ECO:0000259" key="9">
    <source>
        <dbReference type="PROSITE" id="PS50011"/>
    </source>
</evidence>
<dbReference type="InterPro" id="IPR008271">
    <property type="entry name" value="Ser/Thr_kinase_AS"/>
</dbReference>
<keyword evidence="5 10" id="KW-0418">Kinase</keyword>
<dbReference type="PANTHER" id="PTHR47634">
    <property type="entry name" value="PROTEIN KINASE DOMAIN-CONTAINING PROTEIN-RELATED"/>
    <property type="match status" value="1"/>
</dbReference>
<reference evidence="10" key="2">
    <citation type="submission" date="2023-05" db="EMBL/GenBank/DDBJ databases">
        <authorList>
            <consortium name="Lawrence Berkeley National Laboratory"/>
            <person name="Steindorff A."/>
            <person name="Hensen N."/>
            <person name="Bonometti L."/>
            <person name="Westerberg I."/>
            <person name="Brannstrom I.O."/>
            <person name="Guillou S."/>
            <person name="Cros-Aarteil S."/>
            <person name="Calhoun S."/>
            <person name="Haridas S."/>
            <person name="Kuo A."/>
            <person name="Mondo S."/>
            <person name="Pangilinan J."/>
            <person name="Riley R."/>
            <person name="Labutti K."/>
            <person name="Andreopoulos B."/>
            <person name="Lipzen A."/>
            <person name="Chen C."/>
            <person name="Yanf M."/>
            <person name="Daum C."/>
            <person name="Ng V."/>
            <person name="Clum A."/>
            <person name="Ohm R."/>
            <person name="Martin F."/>
            <person name="Silar P."/>
            <person name="Natvig D."/>
            <person name="Lalanne C."/>
            <person name="Gautier V."/>
            <person name="Ament-Velasquez S.L."/>
            <person name="Kruys A."/>
            <person name="Hutchinson M.I."/>
            <person name="Powell A.J."/>
            <person name="Barry K."/>
            <person name="Miller A.N."/>
            <person name="Grigoriev I.V."/>
            <person name="Debuchy R."/>
            <person name="Gladieux P."/>
            <person name="Thoren M.H."/>
            <person name="Johannesson H."/>
        </authorList>
    </citation>
    <scope>NUCLEOTIDE SEQUENCE</scope>
    <source>
        <strain evidence="10">CBS 141.50</strain>
    </source>
</reference>
<evidence type="ECO:0000256" key="1">
    <source>
        <dbReference type="ARBA" id="ARBA00012513"/>
    </source>
</evidence>
<sequence>MLRRTAPCLKYIHPAPSLRAFRSINEESLDRYCPGGYHPVRISEAFDEGRFRISNKLGYGPYSTVWLAYDKKTTRNVALKICTADPPRGGSFERGILDGIRTQITSQPGSHRILQLSHSFKHKGIHGNHLCLVFDLMGPDLEDYRNFFPGRRLPVALVKRITRQLLFGLWSLHSVCKIIHADIKPQNILTETPETRAVANSVAGYELQPIDPLFDMPDEFYIASSKVYTLDADMTRPARLAVRLADFGHASWFDRKLPGNTQGQRIQAPEVVLDAKWDHKIDIWQIGLLVWDLIEGQPLFNGYPPNTTKYNPDAHLAQMTSTLGPMPTRLIEGAAPDKRQLFSEDGNMVDDFNFPRTSLEERSQVTGMPDIEKMRYFDFLKRTLSLDPNSRPEAETLVDIPWLSSI</sequence>
<keyword evidence="4" id="KW-0547">Nucleotide-binding</keyword>
<evidence type="ECO:0000256" key="2">
    <source>
        <dbReference type="ARBA" id="ARBA00022527"/>
    </source>
</evidence>
<keyword evidence="6" id="KW-0067">ATP-binding</keyword>
<dbReference type="GO" id="GO:0050684">
    <property type="term" value="P:regulation of mRNA processing"/>
    <property type="evidence" value="ECO:0007669"/>
    <property type="project" value="TreeGrafter"/>
</dbReference>
<accession>A0AAN6V6D5</accession>
<keyword evidence="3" id="KW-0808">Transferase</keyword>
<dbReference type="GeneID" id="87813197"/>
<protein>
    <recommendedName>
        <fullName evidence="1">non-specific serine/threonine protein kinase</fullName>
        <ecNumber evidence="1">2.7.11.1</ecNumber>
    </recommendedName>
</protein>